<gene>
    <name evidence="1" type="ORF">ARMOST_20971</name>
</gene>
<keyword evidence="2" id="KW-1185">Reference proteome</keyword>
<dbReference type="EMBL" id="FUEG01000044">
    <property type="protein sequence ID" value="SJL17421.1"/>
    <property type="molecule type" value="Genomic_DNA"/>
</dbReference>
<sequence>MATVLDSDSCWITVTNTKRFSYRAFLLSTCKLFVLDHSEFHRYYPLASSAITTRFKTLGNTQAVDRNAVRRRLGTMTAQERTKIRFRIPEIYNWIEPIGNMSLDGIIQEWMLTSM</sequence>
<proteinExistence type="predicted"/>
<organism evidence="1 2">
    <name type="scientific">Armillaria ostoyae</name>
    <name type="common">Armillaria root rot fungus</name>
    <dbReference type="NCBI Taxonomy" id="47428"/>
    <lineage>
        <taxon>Eukaryota</taxon>
        <taxon>Fungi</taxon>
        <taxon>Dikarya</taxon>
        <taxon>Basidiomycota</taxon>
        <taxon>Agaricomycotina</taxon>
        <taxon>Agaricomycetes</taxon>
        <taxon>Agaricomycetidae</taxon>
        <taxon>Agaricales</taxon>
        <taxon>Marasmiineae</taxon>
        <taxon>Physalacriaceae</taxon>
        <taxon>Armillaria</taxon>
    </lineage>
</organism>
<evidence type="ECO:0000313" key="2">
    <source>
        <dbReference type="Proteomes" id="UP000219338"/>
    </source>
</evidence>
<dbReference type="AlphaFoldDB" id="A0A284S8U1"/>
<dbReference type="Proteomes" id="UP000219338">
    <property type="component" value="Unassembled WGS sequence"/>
</dbReference>
<accession>A0A284S8U1</accession>
<protein>
    <submittedName>
        <fullName evidence="1">Uncharacterized protein</fullName>
    </submittedName>
</protein>
<evidence type="ECO:0000313" key="1">
    <source>
        <dbReference type="EMBL" id="SJL17421.1"/>
    </source>
</evidence>
<reference evidence="2" key="1">
    <citation type="journal article" date="2017" name="Nat. Ecol. Evol.">
        <title>Genome expansion and lineage-specific genetic innovations in the forest pathogenic fungi Armillaria.</title>
        <authorList>
            <person name="Sipos G."/>
            <person name="Prasanna A.N."/>
            <person name="Walter M.C."/>
            <person name="O'Connor E."/>
            <person name="Balint B."/>
            <person name="Krizsan K."/>
            <person name="Kiss B."/>
            <person name="Hess J."/>
            <person name="Varga T."/>
            <person name="Slot J."/>
            <person name="Riley R."/>
            <person name="Boka B."/>
            <person name="Rigling D."/>
            <person name="Barry K."/>
            <person name="Lee J."/>
            <person name="Mihaltcheva S."/>
            <person name="LaButti K."/>
            <person name="Lipzen A."/>
            <person name="Waldron R."/>
            <person name="Moloney N.M."/>
            <person name="Sperisen C."/>
            <person name="Kredics L."/>
            <person name="Vagvoelgyi C."/>
            <person name="Patrignani A."/>
            <person name="Fitzpatrick D."/>
            <person name="Nagy I."/>
            <person name="Doyle S."/>
            <person name="Anderson J.B."/>
            <person name="Grigoriev I.V."/>
            <person name="Gueldener U."/>
            <person name="Muensterkoetter M."/>
            <person name="Nagy L.G."/>
        </authorList>
    </citation>
    <scope>NUCLEOTIDE SEQUENCE [LARGE SCALE GENOMIC DNA]</scope>
    <source>
        <strain evidence="2">C18/9</strain>
    </source>
</reference>
<name>A0A284S8U1_ARMOS</name>